<proteinExistence type="predicted"/>
<organism evidence="1 2">
    <name type="scientific">Rattus norvegicus</name>
    <name type="common">Rat</name>
    <dbReference type="NCBI Taxonomy" id="10116"/>
    <lineage>
        <taxon>Eukaryota</taxon>
        <taxon>Metazoa</taxon>
        <taxon>Chordata</taxon>
        <taxon>Craniata</taxon>
        <taxon>Vertebrata</taxon>
        <taxon>Euteleostomi</taxon>
        <taxon>Mammalia</taxon>
        <taxon>Eutheria</taxon>
        <taxon>Euarchontoglires</taxon>
        <taxon>Glires</taxon>
        <taxon>Rodentia</taxon>
        <taxon>Myomorpha</taxon>
        <taxon>Muroidea</taxon>
        <taxon>Muridae</taxon>
        <taxon>Murinae</taxon>
        <taxon>Rattus</taxon>
    </lineage>
</organism>
<name>A6KBW6_RAT</name>
<accession>A6KBW6</accession>
<sequence length="35" mass="3702">MKYLGQIFLCKDRSPGAASGLVSSWGGQNGCISRN</sequence>
<dbReference type="AlphaFoldDB" id="A6KBW6"/>
<gene>
    <name evidence="1" type="ORF">rCG_27661</name>
</gene>
<evidence type="ECO:0000313" key="2">
    <source>
        <dbReference type="Proteomes" id="UP000234681"/>
    </source>
</evidence>
<dbReference type="EMBL" id="CH474034">
    <property type="protein sequence ID" value="EDL97415.1"/>
    <property type="molecule type" value="Genomic_DNA"/>
</dbReference>
<reference evidence="1 2" key="1">
    <citation type="submission" date="2005-09" db="EMBL/GenBank/DDBJ databases">
        <authorList>
            <person name="Mural R.J."/>
            <person name="Li P.W."/>
            <person name="Adams M.D."/>
            <person name="Amanatides P.G."/>
            <person name="Baden-Tillson H."/>
            <person name="Barnstead M."/>
            <person name="Chin S.H."/>
            <person name="Dew I."/>
            <person name="Evans C.A."/>
            <person name="Ferriera S."/>
            <person name="Flanigan M."/>
            <person name="Fosler C."/>
            <person name="Glodek A."/>
            <person name="Gu Z."/>
            <person name="Holt R.A."/>
            <person name="Jennings D."/>
            <person name="Kraft C.L."/>
            <person name="Lu F."/>
            <person name="Nguyen T."/>
            <person name="Nusskern D.R."/>
            <person name="Pfannkoch C.M."/>
            <person name="Sitter C."/>
            <person name="Sutton G.G."/>
            <person name="Venter J.C."/>
            <person name="Wang Z."/>
            <person name="Woodage T."/>
            <person name="Zheng X.H."/>
            <person name="Zhong F."/>
        </authorList>
    </citation>
    <scope>NUCLEOTIDE SEQUENCE [LARGE SCALE GENOMIC DNA]</scope>
    <source>
        <strain>BN</strain>
        <strain evidence="2">Sprague-Dawley</strain>
    </source>
</reference>
<dbReference type="Proteomes" id="UP000234681">
    <property type="component" value="Chromosome 6"/>
</dbReference>
<protein>
    <submittedName>
        <fullName evidence="1">RCG27661</fullName>
    </submittedName>
</protein>
<evidence type="ECO:0000313" key="1">
    <source>
        <dbReference type="EMBL" id="EDL97415.1"/>
    </source>
</evidence>